<sequence length="497" mass="54005">MFQLEFSRWYLLVGAFVVQFCLGSIYAWSVLNHPIDLAIYGDTTKGRAINTFYIAMGVCGTSMAVFGPLVERKGPRWAVSIGTTLFLAGHIVTGIGCHYKSIIWIYIGYGVITAIGMALCYISPISALQKWFPDYRGTAAGFAVAGAGSGSIVWSKVFLPTIDAVGLAWMFVVLGSVMSLFMYVSLLVLRLPPPSFTVNDLDIHGNSVENDALDEKLESAYIMNQTPKTENATNCAWETGSNTARPSTKQPTLKEAILTPEFALIYIAFFANQLFGVIVLSRLSSMCVDIFSKSENTASDIVSINGAFNCIGRLAFSCTSDLLVRNFKMEKAFARKVLYYYTLGAQIIVIGSLPTVIRHESFTYFAIEIFVLTSSFGGGLGTVPALLTDMFGAYNAGPMQGVILTSVSIGAVGGGIIFNNSLNNIIADGMTVSEAYIDNINAIFIVVCIGFALLFLVRTNVADRLEPGYHYSLCGKRVISIPSKKKSEIKQAEVEEK</sequence>
<dbReference type="EMBL" id="CAKKTJ010000324">
    <property type="protein sequence ID" value="CAH0480319.1"/>
    <property type="molecule type" value="Genomic_DNA"/>
</dbReference>
<protein>
    <recommendedName>
        <fullName evidence="4">Major facilitator superfamily (MFS) profile domain-containing protein</fullName>
    </recommendedName>
</protein>
<feature type="transmembrane region" description="Helical" evidence="1">
    <location>
        <begin position="399"/>
        <end position="419"/>
    </location>
</feature>
<gene>
    <name evidence="2" type="ORF">PBS003_LOCUS6943</name>
</gene>
<dbReference type="InterPro" id="IPR011701">
    <property type="entry name" value="MFS"/>
</dbReference>
<feature type="transmembrane region" description="Helical" evidence="1">
    <location>
        <begin position="439"/>
        <end position="457"/>
    </location>
</feature>
<feature type="transmembrane region" description="Helical" evidence="1">
    <location>
        <begin position="262"/>
        <end position="281"/>
    </location>
</feature>
<keyword evidence="1" id="KW-0812">Transmembrane</keyword>
<feature type="transmembrane region" description="Helical" evidence="1">
    <location>
        <begin position="9"/>
        <end position="31"/>
    </location>
</feature>
<dbReference type="SUPFAM" id="SSF103473">
    <property type="entry name" value="MFS general substrate transporter"/>
    <property type="match status" value="1"/>
</dbReference>
<dbReference type="InterPro" id="IPR036259">
    <property type="entry name" value="MFS_trans_sf"/>
</dbReference>
<feature type="transmembrane region" description="Helical" evidence="1">
    <location>
        <begin position="102"/>
        <end position="123"/>
    </location>
</feature>
<evidence type="ECO:0000256" key="1">
    <source>
        <dbReference type="SAM" id="Phobius"/>
    </source>
</evidence>
<name>A0AAU9L2Y5_9STRA</name>
<reference evidence="2" key="1">
    <citation type="submission" date="2021-11" db="EMBL/GenBank/DDBJ databases">
        <authorList>
            <person name="Islam A."/>
            <person name="Islam S."/>
            <person name="Flora M.S."/>
            <person name="Rahman M."/>
            <person name="Ziaur R.M."/>
            <person name="Epstein J.H."/>
            <person name="Hassan M."/>
            <person name="Klassen M."/>
            <person name="Woodard K."/>
            <person name="Webb A."/>
            <person name="Webby R.J."/>
            <person name="El Zowalaty M.E."/>
        </authorList>
    </citation>
    <scope>NUCLEOTIDE SEQUENCE</scope>
    <source>
        <strain evidence="2">Pbs3</strain>
    </source>
</reference>
<proteinExistence type="predicted"/>
<dbReference type="Pfam" id="PF07690">
    <property type="entry name" value="MFS_1"/>
    <property type="match status" value="1"/>
</dbReference>
<comment type="caution">
    <text evidence="2">The sequence shown here is derived from an EMBL/GenBank/DDBJ whole genome shotgun (WGS) entry which is preliminary data.</text>
</comment>
<feature type="transmembrane region" description="Helical" evidence="1">
    <location>
        <begin position="166"/>
        <end position="189"/>
    </location>
</feature>
<dbReference type="GO" id="GO:0022857">
    <property type="term" value="F:transmembrane transporter activity"/>
    <property type="evidence" value="ECO:0007669"/>
    <property type="project" value="InterPro"/>
</dbReference>
<evidence type="ECO:0000313" key="2">
    <source>
        <dbReference type="EMBL" id="CAH0480319.1"/>
    </source>
</evidence>
<feature type="transmembrane region" description="Helical" evidence="1">
    <location>
        <begin position="337"/>
        <end position="357"/>
    </location>
</feature>
<organism evidence="2 3">
    <name type="scientific">Peronospora belbahrii</name>
    <dbReference type="NCBI Taxonomy" id="622444"/>
    <lineage>
        <taxon>Eukaryota</taxon>
        <taxon>Sar</taxon>
        <taxon>Stramenopiles</taxon>
        <taxon>Oomycota</taxon>
        <taxon>Peronosporomycetes</taxon>
        <taxon>Peronosporales</taxon>
        <taxon>Peronosporaceae</taxon>
        <taxon>Peronospora</taxon>
    </lineage>
</organism>
<dbReference type="InterPro" id="IPR050327">
    <property type="entry name" value="Proton-linked_MCT"/>
</dbReference>
<dbReference type="PANTHER" id="PTHR11360">
    <property type="entry name" value="MONOCARBOXYLATE TRANSPORTER"/>
    <property type="match status" value="1"/>
</dbReference>
<dbReference type="PANTHER" id="PTHR11360:SF317">
    <property type="entry name" value="MAJOR FACILITATOR SUPERFAMILY (MFS) PROFILE DOMAIN-CONTAINING PROTEIN-RELATED"/>
    <property type="match status" value="1"/>
</dbReference>
<feature type="transmembrane region" description="Helical" evidence="1">
    <location>
        <begin position="51"/>
        <end position="70"/>
    </location>
</feature>
<dbReference type="Proteomes" id="UP001160483">
    <property type="component" value="Unassembled WGS sequence"/>
</dbReference>
<keyword evidence="1" id="KW-0472">Membrane</keyword>
<feature type="transmembrane region" description="Helical" evidence="1">
    <location>
        <begin position="77"/>
        <end position="96"/>
    </location>
</feature>
<keyword evidence="1" id="KW-1133">Transmembrane helix</keyword>
<dbReference type="Gene3D" id="1.20.1250.20">
    <property type="entry name" value="MFS general substrate transporter like domains"/>
    <property type="match status" value="1"/>
</dbReference>
<evidence type="ECO:0008006" key="4">
    <source>
        <dbReference type="Google" id="ProtNLM"/>
    </source>
</evidence>
<feature type="transmembrane region" description="Helical" evidence="1">
    <location>
        <begin position="363"/>
        <end position="387"/>
    </location>
</feature>
<accession>A0AAU9L2Y5</accession>
<dbReference type="AlphaFoldDB" id="A0AAU9L2Y5"/>
<evidence type="ECO:0000313" key="3">
    <source>
        <dbReference type="Proteomes" id="UP001160483"/>
    </source>
</evidence>
<feature type="transmembrane region" description="Helical" evidence="1">
    <location>
        <begin position="135"/>
        <end position="154"/>
    </location>
</feature>